<gene>
    <name evidence="7" type="ORF">ACFSTE_21950</name>
</gene>
<dbReference type="SUPFAM" id="SSF49854">
    <property type="entry name" value="Spermadhesin, CUB domain"/>
    <property type="match status" value="3"/>
</dbReference>
<dbReference type="PROSITE" id="PS01180">
    <property type="entry name" value="CUB"/>
    <property type="match status" value="1"/>
</dbReference>
<dbReference type="InterPro" id="IPR035914">
    <property type="entry name" value="Sperma_CUB_dom_sf"/>
</dbReference>
<dbReference type="PANTHER" id="PTHR24251">
    <property type="entry name" value="OVOCHYMASE-RELATED"/>
    <property type="match status" value="1"/>
</dbReference>
<dbReference type="InterPro" id="IPR000859">
    <property type="entry name" value="CUB_dom"/>
</dbReference>
<evidence type="ECO:0000256" key="3">
    <source>
        <dbReference type="ARBA" id="ARBA00023157"/>
    </source>
</evidence>
<keyword evidence="8" id="KW-1185">Reference proteome</keyword>
<accession>A0ABW5NEQ0</accession>
<dbReference type="Gene3D" id="3.40.390.10">
    <property type="entry name" value="Collagenase (Catalytic Domain)"/>
    <property type="match status" value="1"/>
</dbReference>
<protein>
    <submittedName>
        <fullName evidence="7">Reprolysin-like metallopeptidase</fullName>
    </submittedName>
</protein>
<dbReference type="InterPro" id="IPR024079">
    <property type="entry name" value="MetalloPept_cat_dom_sf"/>
</dbReference>
<feature type="domain" description="CUB" evidence="5">
    <location>
        <begin position="941"/>
        <end position="1046"/>
    </location>
</feature>
<proteinExistence type="predicted"/>
<dbReference type="NCBIfam" id="TIGR04183">
    <property type="entry name" value="Por_Secre_tail"/>
    <property type="match status" value="1"/>
</dbReference>
<comment type="caution">
    <text evidence="7">The sequence shown here is derived from an EMBL/GenBank/DDBJ whole genome shotgun (WGS) entry which is preliminary data.</text>
</comment>
<dbReference type="InterPro" id="IPR003961">
    <property type="entry name" value="FN3_dom"/>
</dbReference>
<dbReference type="PROSITE" id="PS50853">
    <property type="entry name" value="FN3"/>
    <property type="match status" value="3"/>
</dbReference>
<dbReference type="SMART" id="SM00042">
    <property type="entry name" value="CUB"/>
    <property type="match status" value="3"/>
</dbReference>
<dbReference type="Gene3D" id="2.60.40.10">
    <property type="entry name" value="Immunoglobulins"/>
    <property type="match status" value="5"/>
</dbReference>
<dbReference type="CDD" id="cd00041">
    <property type="entry name" value="CUB"/>
    <property type="match status" value="3"/>
</dbReference>
<name>A0ABW5NEQ0_9FLAO</name>
<evidence type="ECO:0000259" key="5">
    <source>
        <dbReference type="PROSITE" id="PS01180"/>
    </source>
</evidence>
<keyword evidence="3" id="KW-1015">Disulfide bond</keyword>
<evidence type="ECO:0000313" key="8">
    <source>
        <dbReference type="Proteomes" id="UP001597459"/>
    </source>
</evidence>
<dbReference type="Pfam" id="PF00431">
    <property type="entry name" value="CUB"/>
    <property type="match status" value="3"/>
</dbReference>
<sequence length="1626" mass="179078">MNKITSSYLICCFIFFSSFITLQAQNVWWKTSEAGIKRTSITTSEYAAIEIEGSVLSKQLEQTPYRFSKTKSSKVIVFPNEYGAPKQYSIQKIAVLHPALAKKFPSIESYIGRSLDGSNETVRFVYSPYTGIKGVISRSGKTTIGFKPHNKRTHVFYSTKNEIIDADFDCSTEAFEKVMPQHGYSTNRNADDGNLRRYRLALSVSGEYAQFFLDGTEINDQERKAKVLVAMIATMNRVNGIYERDFGVTMQMIPENDELIFLDPRNDPYSGRFGFKHELQSTIDDHPNIGSANYDVGHLFHVEGSVYGNAGCIACVCTDGKKAGAYTVHNAPDSDHFNMIVAHEFGHQFGGYHVQSSSNCRSGNNSEVEPGSGSSIMGYAGICPTNVQQEPDDYFNYVDIRDVAIWTINNSNCAEVIPTGNTAPVANAGNDYTIPKSTPFILEGSAVDGDGTDQLTYCWEQNNPENPLSSASPQPTWDVGPLFRSRQPTDTPVRYMPQLEDVIQGNLTPTWEVLPAVSRTMVFELTVRDNAIAGGQTATDEKIITVDEASGPFMVTSQQTFERWNVGEEVVITWDVANTNVSPVSEANVDILLSVDGGRTYPHLLVDNTLNDGVETLTVPDIAGADAARVMVRASNNIFYSINTADFKIQTTDFEISKKTDNTVTCEGVPVDFTIDYQTFVGFQEKVTFSAVTPPAGLSIVFDPVTIEGIQNNKVPVKVMVSGTENLGEGTYPLTIKGTSLSGIEKTLIQELKVYENRILPSGLISPANGEKEVLLQPVLEWEENSNVDFYEIEVASDSNFNTLIESFRTESTSFSPQPLMNNTTYYWRVRSTNPCGSAEVSAVFTFITKCNDVTNFRSTGVGINSVDLSWDDIYASEWEIEFGEFGFTQGTGTKITVTTNPYTVEGLQSNTLYDFYIKPICTGGGIATGLRRVVTAEDFCGGNHFYDSGGVDGDYKNHELTTTVMVPSSVDERVRVSFLSFDLEECCDHLRIYDGPNTDAPLLGQYSGNSPGEIASSHESGALTFVFDSDSSVTGAGWDAVVFCEPKPNCTKPVNIRVLEMKTTSVELEWDVTNEVTSYEIEYGAAGFVRGTGTVLSSVVPTIQLDNLIGDSEYDLYVFANCSVGRTEASFFSFRTGVKLCGEQYFYDSGGASGEYSNNENKTYVLIPDHAEDKVKVVFEQFLLEGCCDKLVIYDGPSSAYPLIGEYRTTSPGEITSTHESGTLTFVFTSDGSVTRDGWAAKVSCVSQNSCEAPSDLEVMSVGIQEVTLSWRGNQQTTSSWEIEYGASGFIAGTGTKVTSESTEIILNGLDKNTYYEAYVRGNCTQGGTSSKIGPIRFKTHQTLCSEGQFYDSGGSDGNYGNNETETTVLQPMNIGEKVKVDFTSFELDDCCDVLHIYDGPDTTFPLIGSYSATKPETIISTHDTGALTFVFVSNESVSGTGWEATVSCVSLCEQPVLLAHKTITATTAIIVIRDEQLQEGSFEIEYGKKGFTRGEGNTYISDTKEILLEALEPGVVYEYYVRTICDSGLRPKQIAVQELKTLTVSEEVMIYPNPSNGKFMMTYGGESRMKEMLLFDIKGTLIAKKQVGPFNKEKEMNWSYPRSGVYFIKVIFDTHEEVRKVMFY</sequence>
<dbReference type="RefSeq" id="WP_378254043.1">
    <property type="nucleotide sequence ID" value="NZ_JBHSJV010000001.1"/>
</dbReference>
<feature type="domain" description="Fibronectin type-III" evidence="6">
    <location>
        <begin position="1254"/>
        <end position="1344"/>
    </location>
</feature>
<dbReference type="CDD" id="cd00063">
    <property type="entry name" value="FN3"/>
    <property type="match status" value="3"/>
</dbReference>
<keyword evidence="2" id="KW-0677">Repeat</keyword>
<organism evidence="7 8">
    <name type="scientific">Aquimarina hainanensis</name>
    <dbReference type="NCBI Taxonomy" id="1578017"/>
    <lineage>
        <taxon>Bacteria</taxon>
        <taxon>Pseudomonadati</taxon>
        <taxon>Bacteroidota</taxon>
        <taxon>Flavobacteriia</taxon>
        <taxon>Flavobacteriales</taxon>
        <taxon>Flavobacteriaceae</taxon>
        <taxon>Aquimarina</taxon>
    </lineage>
</organism>
<reference evidence="8" key="1">
    <citation type="journal article" date="2019" name="Int. J. Syst. Evol. Microbiol.">
        <title>The Global Catalogue of Microorganisms (GCM) 10K type strain sequencing project: providing services to taxonomists for standard genome sequencing and annotation.</title>
        <authorList>
            <consortium name="The Broad Institute Genomics Platform"/>
            <consortium name="The Broad Institute Genome Sequencing Center for Infectious Disease"/>
            <person name="Wu L."/>
            <person name="Ma J."/>
        </authorList>
    </citation>
    <scope>NUCLEOTIDE SEQUENCE [LARGE SCALE GENOMIC DNA]</scope>
    <source>
        <strain evidence="8">KCTC 42423</strain>
    </source>
</reference>
<evidence type="ECO:0000259" key="6">
    <source>
        <dbReference type="PROSITE" id="PS50853"/>
    </source>
</evidence>
<feature type="domain" description="Fibronectin type-III" evidence="6">
    <location>
        <begin position="1053"/>
        <end position="1142"/>
    </location>
</feature>
<feature type="signal peptide" evidence="4">
    <location>
        <begin position="1"/>
        <end position="24"/>
    </location>
</feature>
<dbReference type="Pfam" id="PF00041">
    <property type="entry name" value="fn3"/>
    <property type="match status" value="1"/>
</dbReference>
<dbReference type="PANTHER" id="PTHR24251:SF37">
    <property type="entry name" value="CUB DOMAIN-CONTAINING PROTEIN"/>
    <property type="match status" value="1"/>
</dbReference>
<dbReference type="Pfam" id="PF13583">
    <property type="entry name" value="Reprolysin_4"/>
    <property type="match status" value="1"/>
</dbReference>
<dbReference type="EMBL" id="JBHULX010000048">
    <property type="protein sequence ID" value="MFD2593517.1"/>
    <property type="molecule type" value="Genomic_DNA"/>
</dbReference>
<dbReference type="InterPro" id="IPR036116">
    <property type="entry name" value="FN3_sf"/>
</dbReference>
<dbReference type="Gene3D" id="2.60.120.290">
    <property type="entry name" value="Spermadhesin, CUB domain"/>
    <property type="match status" value="3"/>
</dbReference>
<dbReference type="Proteomes" id="UP001597459">
    <property type="component" value="Unassembled WGS sequence"/>
</dbReference>
<evidence type="ECO:0000256" key="1">
    <source>
        <dbReference type="ARBA" id="ARBA00022729"/>
    </source>
</evidence>
<dbReference type="InterPro" id="IPR013783">
    <property type="entry name" value="Ig-like_fold"/>
</dbReference>
<keyword evidence="1 4" id="KW-0732">Signal</keyword>
<dbReference type="SUPFAM" id="SSF49265">
    <property type="entry name" value="Fibronectin type III"/>
    <property type="match status" value="2"/>
</dbReference>
<evidence type="ECO:0000256" key="4">
    <source>
        <dbReference type="SAM" id="SignalP"/>
    </source>
</evidence>
<dbReference type="Pfam" id="PF18962">
    <property type="entry name" value="Por_Secre_tail"/>
    <property type="match status" value="1"/>
</dbReference>
<feature type="chain" id="PRO_5047305969" evidence="4">
    <location>
        <begin position="25"/>
        <end position="1626"/>
    </location>
</feature>
<dbReference type="InterPro" id="IPR026444">
    <property type="entry name" value="Secre_tail"/>
</dbReference>
<dbReference type="SUPFAM" id="SSF55486">
    <property type="entry name" value="Metalloproteases ('zincins'), catalytic domain"/>
    <property type="match status" value="1"/>
</dbReference>
<evidence type="ECO:0000256" key="2">
    <source>
        <dbReference type="ARBA" id="ARBA00022737"/>
    </source>
</evidence>
<feature type="domain" description="Fibronectin type-III" evidence="6">
    <location>
        <begin position="760"/>
        <end position="852"/>
    </location>
</feature>
<evidence type="ECO:0000313" key="7">
    <source>
        <dbReference type="EMBL" id="MFD2593517.1"/>
    </source>
</evidence>
<dbReference type="SMART" id="SM00060">
    <property type="entry name" value="FN3"/>
    <property type="match status" value="4"/>
</dbReference>